<dbReference type="PROSITE" id="PS50111">
    <property type="entry name" value="CHEMOTAXIS_TRANSDUC_2"/>
    <property type="match status" value="1"/>
</dbReference>
<dbReference type="SMART" id="SM00283">
    <property type="entry name" value="MA"/>
    <property type="match status" value="1"/>
</dbReference>
<dbReference type="EMBL" id="JOTP01000015">
    <property type="protein sequence ID" value="KEP25916.1"/>
    <property type="molecule type" value="Genomic_DNA"/>
</dbReference>
<keyword evidence="11" id="KW-0808">Transferase</keyword>
<dbReference type="CDD" id="cd06225">
    <property type="entry name" value="HAMP"/>
    <property type="match status" value="1"/>
</dbReference>
<proteinExistence type="inferred from homology"/>
<keyword evidence="11" id="KW-0418">Kinase</keyword>
<evidence type="ECO:0000256" key="1">
    <source>
        <dbReference type="ARBA" id="ARBA00004236"/>
    </source>
</evidence>
<dbReference type="eggNOG" id="COG0840">
    <property type="taxonomic scope" value="Bacteria"/>
</dbReference>
<evidence type="ECO:0000259" key="9">
    <source>
        <dbReference type="PROSITE" id="PS50111"/>
    </source>
</evidence>
<evidence type="ECO:0000256" key="2">
    <source>
        <dbReference type="ARBA" id="ARBA00022475"/>
    </source>
</evidence>
<keyword evidence="4 6" id="KW-0807">Transducer</keyword>
<evidence type="ECO:0000256" key="6">
    <source>
        <dbReference type="PROSITE-ProRule" id="PRU00284"/>
    </source>
</evidence>
<feature type="domain" description="HAMP" evidence="10">
    <location>
        <begin position="190"/>
        <end position="243"/>
    </location>
</feature>
<evidence type="ECO:0000256" key="5">
    <source>
        <dbReference type="ARBA" id="ARBA00029447"/>
    </source>
</evidence>
<feature type="coiled-coil region" evidence="7">
    <location>
        <begin position="72"/>
        <end position="99"/>
    </location>
</feature>
<dbReference type="SUPFAM" id="SSF58104">
    <property type="entry name" value="Methyl-accepting chemotaxis protein (MCP) signaling domain"/>
    <property type="match status" value="1"/>
</dbReference>
<dbReference type="PANTHER" id="PTHR32089:SF112">
    <property type="entry name" value="LYSOZYME-LIKE PROTEIN-RELATED"/>
    <property type="match status" value="1"/>
</dbReference>
<keyword evidence="8" id="KW-1133">Transmembrane helix</keyword>
<feature type="transmembrane region" description="Helical" evidence="8">
    <location>
        <begin position="7"/>
        <end position="27"/>
    </location>
</feature>
<dbReference type="Gene3D" id="1.10.287.950">
    <property type="entry name" value="Methyl-accepting chemotaxis protein"/>
    <property type="match status" value="1"/>
</dbReference>
<evidence type="ECO:0000256" key="4">
    <source>
        <dbReference type="ARBA" id="ARBA00023224"/>
    </source>
</evidence>
<feature type="domain" description="Methyl-accepting transducer" evidence="9">
    <location>
        <begin position="262"/>
        <end position="512"/>
    </location>
</feature>
<keyword evidence="3 8" id="KW-0472">Membrane</keyword>
<name>A0A081L9J0_9BACI</name>
<dbReference type="Proteomes" id="UP000028091">
    <property type="component" value="Unassembled WGS sequence"/>
</dbReference>
<organism evidence="11 12">
    <name type="scientific">Bacillus zhangzhouensis</name>
    <dbReference type="NCBI Taxonomy" id="1178540"/>
    <lineage>
        <taxon>Bacteria</taxon>
        <taxon>Bacillati</taxon>
        <taxon>Bacillota</taxon>
        <taxon>Bacilli</taxon>
        <taxon>Bacillales</taxon>
        <taxon>Bacillaceae</taxon>
        <taxon>Bacillus</taxon>
    </lineage>
</organism>
<dbReference type="Pfam" id="PF00672">
    <property type="entry name" value="HAMP"/>
    <property type="match status" value="1"/>
</dbReference>
<comment type="caution">
    <text evidence="11">The sequence shown here is derived from an EMBL/GenBank/DDBJ whole genome shotgun (WGS) entry which is preliminary data.</text>
</comment>
<evidence type="ECO:0000313" key="12">
    <source>
        <dbReference type="Proteomes" id="UP000028091"/>
    </source>
</evidence>
<dbReference type="SMART" id="SM00304">
    <property type="entry name" value="HAMP"/>
    <property type="match status" value="1"/>
</dbReference>
<evidence type="ECO:0000256" key="7">
    <source>
        <dbReference type="SAM" id="Coils"/>
    </source>
</evidence>
<keyword evidence="7" id="KW-0175">Coiled coil</keyword>
<sequence length="549" mass="60411">MSLRVKILLNSLISLLLAVGVIAFIIVSMTKIQSSNETEVQTLLNVQKTKASFESVEQAMTNYSMTLSDEQLEVVQNDISTAKKQLQALNKNAGNMNKEALTRLNSKFDTWTKEANNAIGEKNASDARRVAARIDGVLNDVHTMNKRAQEAYEQNLENAAENVQWIITSALVAAFTLIVISVFLNIGLTRSIVTPIKSLSYRAKQIAEGNLAVERMDIQRKDEIGGLNESFNQMTDQLISLIKEISNVSSQVETFSIQLDDENKKLMESANQVSVSTDEMANGSQAISEDLQHGVSLIEKMDQHGRKNSERSQTVIRSTEDAIEAVESGKHTLTETKAAIEKNTHATRQIEQSAGEFTQYASGISAMAKTVSDIADQTNLLSLNAAIEAARAGEAGKGFAVVADEIRKLADESSNATRQIFDMVSHIERGIQSISQTVQEGVKLSLQQQDAMDKTSHSFENIETKAQHIKEEMAFLNDQIIQSTELGGQVLHSIENISAVVEETAAGSEEISASANEQLQSFHQMNKQVEELMSMTARLNETVHRFKLS</sequence>
<dbReference type="PROSITE" id="PS50885">
    <property type="entry name" value="HAMP"/>
    <property type="match status" value="1"/>
</dbReference>
<dbReference type="AlphaFoldDB" id="A0A081L9J0"/>
<reference evidence="11 12" key="1">
    <citation type="submission" date="2012-09" db="EMBL/GenBank/DDBJ databases">
        <title>Genome Sequence of Bacillus sp. DW5-4.</title>
        <authorList>
            <person name="Lai Q."/>
            <person name="Liu Y."/>
            <person name="Shao Z."/>
        </authorList>
    </citation>
    <scope>NUCLEOTIDE SEQUENCE [LARGE SCALE GENOMIC DNA]</scope>
    <source>
        <strain evidence="11 12">DW5-4</strain>
    </source>
</reference>
<evidence type="ECO:0000256" key="3">
    <source>
        <dbReference type="ARBA" id="ARBA00023136"/>
    </source>
</evidence>
<dbReference type="Gene3D" id="6.10.340.10">
    <property type="match status" value="1"/>
</dbReference>
<dbReference type="PANTHER" id="PTHR32089">
    <property type="entry name" value="METHYL-ACCEPTING CHEMOTAXIS PROTEIN MCPB"/>
    <property type="match status" value="1"/>
</dbReference>
<dbReference type="GO" id="GO:0016301">
    <property type="term" value="F:kinase activity"/>
    <property type="evidence" value="ECO:0007669"/>
    <property type="project" value="UniProtKB-KW"/>
</dbReference>
<dbReference type="InterPro" id="IPR004089">
    <property type="entry name" value="MCPsignal_dom"/>
</dbReference>
<comment type="similarity">
    <text evidence="5">Belongs to the methyl-accepting chemotaxis (MCP) protein family.</text>
</comment>
<dbReference type="OrthoDB" id="2450685at2"/>
<keyword evidence="8" id="KW-0812">Transmembrane</keyword>
<accession>A0A081L9J0</accession>
<dbReference type="GO" id="GO:0005886">
    <property type="term" value="C:plasma membrane"/>
    <property type="evidence" value="ECO:0007669"/>
    <property type="project" value="UniProtKB-SubCell"/>
</dbReference>
<keyword evidence="2" id="KW-1003">Cell membrane</keyword>
<evidence type="ECO:0000259" key="10">
    <source>
        <dbReference type="PROSITE" id="PS50885"/>
    </source>
</evidence>
<keyword evidence="12" id="KW-1185">Reference proteome</keyword>
<comment type="subcellular location">
    <subcellularLocation>
        <location evidence="1">Cell membrane</location>
    </subcellularLocation>
</comment>
<gene>
    <name evidence="11" type="ORF">BA70_05350</name>
</gene>
<feature type="transmembrane region" description="Helical" evidence="8">
    <location>
        <begin position="165"/>
        <end position="188"/>
    </location>
</feature>
<dbReference type="Pfam" id="PF00015">
    <property type="entry name" value="MCPsignal"/>
    <property type="match status" value="1"/>
</dbReference>
<evidence type="ECO:0000313" key="11">
    <source>
        <dbReference type="EMBL" id="KEP25916.1"/>
    </source>
</evidence>
<dbReference type="RefSeq" id="WP_034322991.1">
    <property type="nucleotide sequence ID" value="NZ_JOTP01000015.1"/>
</dbReference>
<evidence type="ECO:0000256" key="8">
    <source>
        <dbReference type="SAM" id="Phobius"/>
    </source>
</evidence>
<dbReference type="InterPro" id="IPR003660">
    <property type="entry name" value="HAMP_dom"/>
</dbReference>
<protein>
    <submittedName>
        <fullName evidence="11">Histidine kinase</fullName>
    </submittedName>
</protein>
<dbReference type="GO" id="GO:0007165">
    <property type="term" value="P:signal transduction"/>
    <property type="evidence" value="ECO:0007669"/>
    <property type="project" value="UniProtKB-KW"/>
</dbReference>